<reference evidence="1" key="1">
    <citation type="submission" date="2022-04" db="EMBL/GenBank/DDBJ databases">
        <title>Genome of the entomopathogenic fungus Entomophthora muscae.</title>
        <authorList>
            <person name="Elya C."/>
            <person name="Lovett B.R."/>
            <person name="Lee E."/>
            <person name="Macias A.M."/>
            <person name="Hajek A.E."/>
            <person name="De Bivort B.L."/>
            <person name="Kasson M.T."/>
            <person name="De Fine Licht H.H."/>
            <person name="Stajich J.E."/>
        </authorList>
    </citation>
    <scope>NUCLEOTIDE SEQUENCE</scope>
    <source>
        <strain evidence="1">Berkeley</strain>
    </source>
</reference>
<accession>A0ACC2REH2</accession>
<comment type="caution">
    <text evidence="1">The sequence shown here is derived from an EMBL/GenBank/DDBJ whole genome shotgun (WGS) entry which is preliminary data.</text>
</comment>
<evidence type="ECO:0000313" key="2">
    <source>
        <dbReference type="Proteomes" id="UP001165960"/>
    </source>
</evidence>
<evidence type="ECO:0000313" key="1">
    <source>
        <dbReference type="EMBL" id="KAJ9048446.1"/>
    </source>
</evidence>
<protein>
    <submittedName>
        <fullName evidence="1">Uncharacterized protein</fullName>
    </submittedName>
</protein>
<name>A0ACC2REH2_9FUNG</name>
<dbReference type="Proteomes" id="UP001165960">
    <property type="component" value="Unassembled WGS sequence"/>
</dbReference>
<sequence length="103" mass="11201">MPDWAPAGPDLPEKVLYAAFWISPSLNPGAGQQTGGKGVRQPRWPFFLPAKVSSNMGHPAANVKVWGVSPKSEMPLVPGTPPGIPYLKFLPYLARQQYHPPVD</sequence>
<keyword evidence="2" id="KW-1185">Reference proteome</keyword>
<dbReference type="EMBL" id="QTSX02007400">
    <property type="protein sequence ID" value="KAJ9048446.1"/>
    <property type="molecule type" value="Genomic_DNA"/>
</dbReference>
<gene>
    <name evidence="1" type="ORF">DSO57_1034986</name>
</gene>
<proteinExistence type="predicted"/>
<organism evidence="1 2">
    <name type="scientific">Entomophthora muscae</name>
    <dbReference type="NCBI Taxonomy" id="34485"/>
    <lineage>
        <taxon>Eukaryota</taxon>
        <taxon>Fungi</taxon>
        <taxon>Fungi incertae sedis</taxon>
        <taxon>Zoopagomycota</taxon>
        <taxon>Entomophthoromycotina</taxon>
        <taxon>Entomophthoromycetes</taxon>
        <taxon>Entomophthorales</taxon>
        <taxon>Entomophthoraceae</taxon>
        <taxon>Entomophthora</taxon>
    </lineage>
</organism>